<dbReference type="EMBL" id="CAJNNW010028542">
    <property type="protein sequence ID" value="CAE8696628.1"/>
    <property type="molecule type" value="Genomic_DNA"/>
</dbReference>
<sequence>MSSCASGGCCRFSSAEQVANCTAGALRALQGLEADWREASASAEAVFGQQQQQQQQQEQQQQQQQPLPLSSAVAEGAACGARDAFRLWAEVFFERKLKEASSTPSCGERNRSVDEGLRPSEEEEAEAADRESLASRLLDLHETVWSRIHTRPKAAPEAPPQDGGDLGPWREVFSACCLMRCCLALAGLLAESSSDSEGKFENEASEALKIVDLGLVIGGPEAHAARWLFSAADDLSAALARAAELAESGESLPALKKRRLADLGQADQVDVGSVVDVTPAVPLARVCVTLPPGQRRPPREIPRGQALSFESFLLRHFSDQSPVVVRGGCDTWPAVKRWADEAFWCKGSVGQRFVPVEMDYFLETGFQLMRIRDFVAHCSATERLEKPLPGLSGGGYIAQHALLDQVPSLAADAPTPDLALCGTEGALLRQLFFGPKGTVTPAHYDPYENIFCQVVGSKYLRLYPASEGDRLYARSDEDPLRNNSTLEPADILEGEAAGSYAARFPKLLEAEFVDVVLNPGDMLYLPRGWWHYVKSLSTSISVAFHFN</sequence>
<evidence type="ECO:0000256" key="1">
    <source>
        <dbReference type="SAM" id="MobiDB-lite"/>
    </source>
</evidence>
<gene>
    <name evidence="3" type="ORF">PGLA2088_LOCUS29911</name>
</gene>
<dbReference type="Gene3D" id="2.60.120.650">
    <property type="entry name" value="Cupin"/>
    <property type="match status" value="1"/>
</dbReference>
<feature type="compositionally biased region" description="Low complexity" evidence="1">
    <location>
        <begin position="49"/>
        <end position="65"/>
    </location>
</feature>
<dbReference type="InterPro" id="IPR003347">
    <property type="entry name" value="JmjC_dom"/>
</dbReference>
<dbReference type="PANTHER" id="PTHR12461:SF105">
    <property type="entry name" value="HYPOXIA-INDUCIBLE FACTOR 1-ALPHA INHIBITOR"/>
    <property type="match status" value="1"/>
</dbReference>
<feature type="region of interest" description="Disordered" evidence="1">
    <location>
        <begin position="40"/>
        <end position="69"/>
    </location>
</feature>
<protein>
    <recommendedName>
        <fullName evidence="2">JmjC domain-containing protein</fullName>
    </recommendedName>
</protein>
<comment type="caution">
    <text evidence="3">The sequence shown here is derived from an EMBL/GenBank/DDBJ whole genome shotgun (WGS) entry which is preliminary data.</text>
</comment>
<feature type="domain" description="JmjC" evidence="2">
    <location>
        <begin position="395"/>
        <end position="547"/>
    </location>
</feature>
<organism evidence="3 4">
    <name type="scientific">Polarella glacialis</name>
    <name type="common">Dinoflagellate</name>
    <dbReference type="NCBI Taxonomy" id="89957"/>
    <lineage>
        <taxon>Eukaryota</taxon>
        <taxon>Sar</taxon>
        <taxon>Alveolata</taxon>
        <taxon>Dinophyceae</taxon>
        <taxon>Suessiales</taxon>
        <taxon>Suessiaceae</taxon>
        <taxon>Polarella</taxon>
    </lineage>
</organism>
<dbReference type="SUPFAM" id="SSF51197">
    <property type="entry name" value="Clavaminate synthase-like"/>
    <property type="match status" value="1"/>
</dbReference>
<name>A0A813K4C3_POLGL</name>
<feature type="region of interest" description="Disordered" evidence="1">
    <location>
        <begin position="102"/>
        <end position="132"/>
    </location>
</feature>
<evidence type="ECO:0000259" key="2">
    <source>
        <dbReference type="PROSITE" id="PS51184"/>
    </source>
</evidence>
<evidence type="ECO:0000313" key="4">
    <source>
        <dbReference type="Proteomes" id="UP000626109"/>
    </source>
</evidence>
<dbReference type="PANTHER" id="PTHR12461">
    <property type="entry name" value="HYPOXIA-INDUCIBLE FACTOR 1 ALPHA INHIBITOR-RELATED"/>
    <property type="match status" value="1"/>
</dbReference>
<dbReference type="Proteomes" id="UP000626109">
    <property type="component" value="Unassembled WGS sequence"/>
</dbReference>
<dbReference type="PROSITE" id="PS51184">
    <property type="entry name" value="JMJC"/>
    <property type="match status" value="1"/>
</dbReference>
<dbReference type="SMART" id="SM00558">
    <property type="entry name" value="JmjC"/>
    <property type="match status" value="1"/>
</dbReference>
<dbReference type="InterPro" id="IPR041667">
    <property type="entry name" value="Cupin_8"/>
</dbReference>
<evidence type="ECO:0000313" key="3">
    <source>
        <dbReference type="EMBL" id="CAE8696628.1"/>
    </source>
</evidence>
<reference evidence="3" key="1">
    <citation type="submission" date="2021-02" db="EMBL/GenBank/DDBJ databases">
        <authorList>
            <person name="Dougan E. K."/>
            <person name="Rhodes N."/>
            <person name="Thang M."/>
            <person name="Chan C."/>
        </authorList>
    </citation>
    <scope>NUCLEOTIDE SEQUENCE</scope>
</reference>
<dbReference type="AlphaFoldDB" id="A0A813K4C3"/>
<accession>A0A813K4C3</accession>
<dbReference type="Pfam" id="PF13621">
    <property type="entry name" value="Cupin_8"/>
    <property type="match status" value="1"/>
</dbReference>
<feature type="compositionally biased region" description="Basic and acidic residues" evidence="1">
    <location>
        <begin position="108"/>
        <end position="120"/>
    </location>
</feature>
<proteinExistence type="predicted"/>